<evidence type="ECO:0000256" key="9">
    <source>
        <dbReference type="ARBA" id="ARBA00023157"/>
    </source>
</evidence>
<name>A0A0F7SLZ8_PHARH</name>
<protein>
    <submittedName>
        <fullName evidence="13">Uncharacterized protein</fullName>
    </submittedName>
</protein>
<keyword evidence="9" id="KW-1015">Disulfide bond</keyword>
<comment type="cofactor">
    <cofactor evidence="1">
        <name>Cu(2+)</name>
        <dbReference type="ChEBI" id="CHEBI:29036"/>
    </cofactor>
</comment>
<evidence type="ECO:0000256" key="4">
    <source>
        <dbReference type="ARBA" id="ARBA00022723"/>
    </source>
</evidence>
<evidence type="ECO:0000256" key="1">
    <source>
        <dbReference type="ARBA" id="ARBA00001973"/>
    </source>
</evidence>
<evidence type="ECO:0000256" key="7">
    <source>
        <dbReference type="ARBA" id="ARBA00023008"/>
    </source>
</evidence>
<keyword evidence="10" id="KW-0325">Glycoprotein</keyword>
<evidence type="ECO:0000256" key="5">
    <source>
        <dbReference type="ARBA" id="ARBA00022729"/>
    </source>
</evidence>
<keyword evidence="8" id="KW-0503">Monooxygenase</keyword>
<feature type="signal peptide" evidence="12">
    <location>
        <begin position="1"/>
        <end position="17"/>
    </location>
</feature>
<evidence type="ECO:0000313" key="13">
    <source>
        <dbReference type="EMBL" id="CDZ98469.1"/>
    </source>
</evidence>
<evidence type="ECO:0000256" key="6">
    <source>
        <dbReference type="ARBA" id="ARBA00023002"/>
    </source>
</evidence>
<feature type="chain" id="PRO_5002522371" evidence="12">
    <location>
        <begin position="18"/>
        <end position="311"/>
    </location>
</feature>
<sequence>MSSLFLVSLLAAGTATAHVALWDPGMYGFNGSNNAVANYDNRDPSQPLRLDHALITSEWFGHGFQHLPPKDGDFMILPAGGTYHGEVSCIRSQTSYGRPGATDDLPEYACKEVDSLHTILNLGEETDSKWLGGCALAIAYESDVTKVKPEDFVVLSVNHECVWKRKVNFEIPEDIPACPPGGCHCTWNWIHEAVWADEGVDGLDGSAQYNLLCASTETTHTVGAPQVPVECLDDSSRCIKGAKMPMYFAQAEGYNIVTSNPPLYNDMMGFSDGAQDDILIETPAKSKRSATQEMDLIERKIRHHKRSPGRL</sequence>
<accession>A0A0F7SLZ8</accession>
<dbReference type="GO" id="GO:0046872">
    <property type="term" value="F:metal ion binding"/>
    <property type="evidence" value="ECO:0007669"/>
    <property type="project" value="UniProtKB-KW"/>
</dbReference>
<dbReference type="GO" id="GO:0004497">
    <property type="term" value="F:monooxygenase activity"/>
    <property type="evidence" value="ECO:0007669"/>
    <property type="project" value="UniProtKB-KW"/>
</dbReference>
<evidence type="ECO:0000256" key="3">
    <source>
        <dbReference type="ARBA" id="ARBA00022525"/>
    </source>
</evidence>
<dbReference type="EMBL" id="LN483345">
    <property type="protein sequence ID" value="CDZ98469.1"/>
    <property type="molecule type" value="Genomic_DNA"/>
</dbReference>
<dbReference type="AlphaFoldDB" id="A0A0F7SLZ8"/>
<evidence type="ECO:0000256" key="12">
    <source>
        <dbReference type="SAM" id="SignalP"/>
    </source>
</evidence>
<keyword evidence="7" id="KW-0186">Copper</keyword>
<evidence type="ECO:0000256" key="10">
    <source>
        <dbReference type="ARBA" id="ARBA00023180"/>
    </source>
</evidence>
<organism evidence="13">
    <name type="scientific">Phaffia rhodozyma</name>
    <name type="common">Yeast</name>
    <name type="synonym">Xanthophyllomyces dendrorhous</name>
    <dbReference type="NCBI Taxonomy" id="264483"/>
    <lineage>
        <taxon>Eukaryota</taxon>
        <taxon>Fungi</taxon>
        <taxon>Dikarya</taxon>
        <taxon>Basidiomycota</taxon>
        <taxon>Agaricomycotina</taxon>
        <taxon>Tremellomycetes</taxon>
        <taxon>Cystofilobasidiales</taxon>
        <taxon>Mrakiaceae</taxon>
        <taxon>Phaffia</taxon>
    </lineage>
</organism>
<dbReference type="Pfam" id="PF22810">
    <property type="entry name" value="LPMO_AA14"/>
    <property type="match status" value="1"/>
</dbReference>
<comment type="subcellular location">
    <subcellularLocation>
        <location evidence="2">Secreted</location>
    </subcellularLocation>
</comment>
<reference evidence="13" key="1">
    <citation type="submission" date="2014-08" db="EMBL/GenBank/DDBJ databases">
        <authorList>
            <person name="Sharma Rahul"/>
            <person name="Thines Marco"/>
        </authorList>
    </citation>
    <scope>NUCLEOTIDE SEQUENCE</scope>
</reference>
<comment type="similarity">
    <text evidence="11">Belongs to the polysaccharide monooxygenase AA14 family.</text>
</comment>
<keyword evidence="6" id="KW-0560">Oxidoreductase</keyword>
<proteinExistence type="inferred from homology"/>
<evidence type="ECO:0000256" key="11">
    <source>
        <dbReference type="ARBA" id="ARBA00046340"/>
    </source>
</evidence>
<keyword evidence="5 12" id="KW-0732">Signal</keyword>
<evidence type="ECO:0000256" key="8">
    <source>
        <dbReference type="ARBA" id="ARBA00023033"/>
    </source>
</evidence>
<keyword evidence="3" id="KW-0964">Secreted</keyword>
<evidence type="ECO:0000256" key="2">
    <source>
        <dbReference type="ARBA" id="ARBA00004613"/>
    </source>
</evidence>
<dbReference type="InterPro" id="IPR054497">
    <property type="entry name" value="LPMO_AA14"/>
</dbReference>
<dbReference type="GO" id="GO:0005576">
    <property type="term" value="C:extracellular region"/>
    <property type="evidence" value="ECO:0007669"/>
    <property type="project" value="UniProtKB-SubCell"/>
</dbReference>
<keyword evidence="4" id="KW-0479">Metal-binding</keyword>